<dbReference type="RefSeq" id="WP_020197771.1">
    <property type="nucleotide sequence ID" value="NZ_BAOH01000140.1"/>
</dbReference>
<proteinExistence type="predicted"/>
<evidence type="ECO:0000259" key="2">
    <source>
        <dbReference type="Pfam" id="PF00440"/>
    </source>
</evidence>
<comment type="caution">
    <text evidence="3">The sequence shown here is derived from an EMBL/GenBank/DDBJ whole genome shotgun (WGS) entry which is preliminary data.</text>
</comment>
<keyword evidence="1" id="KW-0238">DNA-binding</keyword>
<dbReference type="InterPro" id="IPR009057">
    <property type="entry name" value="Homeodomain-like_sf"/>
</dbReference>
<gene>
    <name evidence="3" type="ORF">H735_05780</name>
</gene>
<sequence>MARRTHEDTQITINTILDVATEQLITLGYEKMSYTTLSEQSGISRTGISHHFAKKADIPRALQGRLLKMLMDKLDLSGSEEAFVSSWKQHFGDPEFMAIWRLSFLMTVCEHHTPYLKDFQNQVEAVASYKLHKDSQRTVEWLIGLTLLSIHRYE</sequence>
<reference evidence="3 4" key="1">
    <citation type="submission" date="2014-07" db="EMBL/GenBank/DDBJ databases">
        <title>Unique and conserved regions in Vibrio harveyi and related species in comparison with the shrimp pathogen Vibrio harveyi CAIM 1792.</title>
        <authorList>
            <person name="Espinoza-Valles I."/>
            <person name="Vora G."/>
            <person name="Leekitcharoenphon P."/>
            <person name="Ussery D."/>
            <person name="Hoj L."/>
            <person name="Gomez-Gil B."/>
        </authorList>
    </citation>
    <scope>NUCLEOTIDE SEQUENCE [LARGE SCALE GENOMIC DNA]</scope>
    <source>
        <strain evidence="4">CAIM 1854 / LMG 25443</strain>
    </source>
</reference>
<dbReference type="GO" id="GO:0003677">
    <property type="term" value="F:DNA binding"/>
    <property type="evidence" value="ECO:0007669"/>
    <property type="project" value="UniProtKB-KW"/>
</dbReference>
<dbReference type="Proteomes" id="UP000031586">
    <property type="component" value="Unassembled WGS sequence"/>
</dbReference>
<dbReference type="InterPro" id="IPR001647">
    <property type="entry name" value="HTH_TetR"/>
</dbReference>
<evidence type="ECO:0000313" key="4">
    <source>
        <dbReference type="Proteomes" id="UP000031586"/>
    </source>
</evidence>
<dbReference type="AlphaFoldDB" id="A0A0C1ZCW9"/>
<evidence type="ECO:0000256" key="1">
    <source>
        <dbReference type="ARBA" id="ARBA00023125"/>
    </source>
</evidence>
<name>A0A0C1ZCW9_9VIBR</name>
<dbReference type="Pfam" id="PF00440">
    <property type="entry name" value="TetR_N"/>
    <property type="match status" value="1"/>
</dbReference>
<dbReference type="SUPFAM" id="SSF46689">
    <property type="entry name" value="Homeodomain-like"/>
    <property type="match status" value="1"/>
</dbReference>
<protein>
    <submittedName>
        <fullName evidence="3">TetR family transcriptional regulator</fullName>
    </submittedName>
</protein>
<dbReference type="Pfam" id="PF18285">
    <property type="entry name" value="LuxT_C"/>
    <property type="match status" value="1"/>
</dbReference>
<dbReference type="Gene3D" id="1.10.357.10">
    <property type="entry name" value="Tetracycline Repressor, domain 2"/>
    <property type="match status" value="1"/>
</dbReference>
<organism evidence="3 4">
    <name type="scientific">Vibrio owensii CAIM 1854 = LMG 25443</name>
    <dbReference type="NCBI Taxonomy" id="1229493"/>
    <lineage>
        <taxon>Bacteria</taxon>
        <taxon>Pseudomonadati</taxon>
        <taxon>Pseudomonadota</taxon>
        <taxon>Gammaproteobacteria</taxon>
        <taxon>Vibrionales</taxon>
        <taxon>Vibrionaceae</taxon>
        <taxon>Vibrio</taxon>
    </lineage>
</organism>
<accession>A0A0C1ZCW9</accession>
<dbReference type="PATRIC" id="fig|1229493.5.peg.220"/>
<evidence type="ECO:0000313" key="3">
    <source>
        <dbReference type="EMBL" id="KIF53894.1"/>
    </source>
</evidence>
<feature type="domain" description="HTH tetR-type" evidence="2">
    <location>
        <begin position="16"/>
        <end position="59"/>
    </location>
</feature>
<dbReference type="EMBL" id="JPRD01000011">
    <property type="protein sequence ID" value="KIF53894.1"/>
    <property type="molecule type" value="Genomic_DNA"/>
</dbReference>